<feature type="non-terminal residue" evidence="1">
    <location>
        <position position="1"/>
    </location>
</feature>
<gene>
    <name evidence="1" type="ORF">S03H2_29493</name>
</gene>
<accession>X1HV64</accession>
<dbReference type="AlphaFoldDB" id="X1HV64"/>
<protein>
    <submittedName>
        <fullName evidence="1">Uncharacterized protein</fullName>
    </submittedName>
</protein>
<name>X1HV64_9ZZZZ</name>
<comment type="caution">
    <text evidence="1">The sequence shown here is derived from an EMBL/GenBank/DDBJ whole genome shotgun (WGS) entry which is preliminary data.</text>
</comment>
<dbReference type="EMBL" id="BARU01017808">
    <property type="protein sequence ID" value="GAH49183.1"/>
    <property type="molecule type" value="Genomic_DNA"/>
</dbReference>
<reference evidence="1" key="1">
    <citation type="journal article" date="2014" name="Front. Microbiol.">
        <title>High frequency of phylogenetically diverse reductive dehalogenase-homologous genes in deep subseafloor sedimentary metagenomes.</title>
        <authorList>
            <person name="Kawai M."/>
            <person name="Futagami T."/>
            <person name="Toyoda A."/>
            <person name="Takaki Y."/>
            <person name="Nishi S."/>
            <person name="Hori S."/>
            <person name="Arai W."/>
            <person name="Tsubouchi T."/>
            <person name="Morono Y."/>
            <person name="Uchiyama I."/>
            <person name="Ito T."/>
            <person name="Fujiyama A."/>
            <person name="Inagaki F."/>
            <person name="Takami H."/>
        </authorList>
    </citation>
    <scope>NUCLEOTIDE SEQUENCE</scope>
    <source>
        <strain evidence="1">Expedition CK06-06</strain>
    </source>
</reference>
<proteinExistence type="predicted"/>
<organism evidence="1">
    <name type="scientific">marine sediment metagenome</name>
    <dbReference type="NCBI Taxonomy" id="412755"/>
    <lineage>
        <taxon>unclassified sequences</taxon>
        <taxon>metagenomes</taxon>
        <taxon>ecological metagenomes</taxon>
    </lineage>
</organism>
<sequence length="91" mass="10604">RIGHLHKALQTGKEKLQGDSAHGFSNFLQLLDGLLKYEYREFTTKMLDDIEQFLKGIKEHVFRIPERLLVIRALLLARRIEKDTQLNATSQ</sequence>
<evidence type="ECO:0000313" key="1">
    <source>
        <dbReference type="EMBL" id="GAH49183.1"/>
    </source>
</evidence>